<dbReference type="PANTHER" id="PTHR11076">
    <property type="entry name" value="DNA REPAIR POLYMERASE UMUC / TRANSFERASE FAMILY MEMBER"/>
    <property type="match status" value="1"/>
</dbReference>
<accession>A0A4R5U9A8</accession>
<evidence type="ECO:0000256" key="4">
    <source>
        <dbReference type="ARBA" id="ARBA00023204"/>
    </source>
</evidence>
<feature type="domain" description="UmuC" evidence="6">
    <location>
        <begin position="2"/>
        <end position="181"/>
    </location>
</feature>
<name>A0A4R5U9A8_9GAMM</name>
<evidence type="ECO:0000313" key="7">
    <source>
        <dbReference type="EMBL" id="TDK30953.1"/>
    </source>
</evidence>
<dbReference type="InterPro" id="IPR001126">
    <property type="entry name" value="UmuC"/>
</dbReference>
<dbReference type="Gene3D" id="3.30.70.270">
    <property type="match status" value="1"/>
</dbReference>
<dbReference type="PANTHER" id="PTHR11076:SF34">
    <property type="entry name" value="PROTEIN UMUC"/>
    <property type="match status" value="1"/>
</dbReference>
<comment type="caution">
    <text evidence="7">The sequence shown here is derived from an EMBL/GenBank/DDBJ whole genome shotgun (WGS) entry which is preliminary data.</text>
</comment>
<dbReference type="SUPFAM" id="SSF56672">
    <property type="entry name" value="DNA/RNA polymerases"/>
    <property type="match status" value="1"/>
</dbReference>
<evidence type="ECO:0000259" key="6">
    <source>
        <dbReference type="PROSITE" id="PS50173"/>
    </source>
</evidence>
<keyword evidence="5" id="KW-0742">SOS response</keyword>
<evidence type="ECO:0000256" key="1">
    <source>
        <dbReference type="ARBA" id="ARBA00010945"/>
    </source>
</evidence>
<dbReference type="GO" id="GO:0003684">
    <property type="term" value="F:damaged DNA binding"/>
    <property type="evidence" value="ECO:0007669"/>
    <property type="project" value="InterPro"/>
</dbReference>
<dbReference type="InterPro" id="IPR036775">
    <property type="entry name" value="DNA_pol_Y-fam_lit_finger_sf"/>
</dbReference>
<dbReference type="GO" id="GO:0042276">
    <property type="term" value="P:error-prone translesion synthesis"/>
    <property type="evidence" value="ECO:0007669"/>
    <property type="project" value="TreeGrafter"/>
</dbReference>
<dbReference type="GO" id="GO:0006281">
    <property type="term" value="P:DNA repair"/>
    <property type="evidence" value="ECO:0007669"/>
    <property type="project" value="UniProtKB-KW"/>
</dbReference>
<dbReference type="EMBL" id="SMTG01000004">
    <property type="protein sequence ID" value="TDK30953.1"/>
    <property type="molecule type" value="Genomic_DNA"/>
</dbReference>
<dbReference type="Gene3D" id="3.30.1490.100">
    <property type="entry name" value="DNA polymerase, Y-family, little finger domain"/>
    <property type="match status" value="1"/>
</dbReference>
<dbReference type="RefSeq" id="WP_133394006.1">
    <property type="nucleotide sequence ID" value="NZ_SMTG01000004.1"/>
</dbReference>
<dbReference type="Proteomes" id="UP000295543">
    <property type="component" value="Unassembled WGS sequence"/>
</dbReference>
<evidence type="ECO:0000256" key="5">
    <source>
        <dbReference type="ARBA" id="ARBA00023236"/>
    </source>
</evidence>
<comment type="similarity">
    <text evidence="1">Belongs to the DNA polymerase type-Y family.</text>
</comment>
<evidence type="ECO:0000256" key="2">
    <source>
        <dbReference type="ARBA" id="ARBA00022763"/>
    </source>
</evidence>
<protein>
    <submittedName>
        <fullName evidence="7">Y-family DNA polymerase</fullName>
    </submittedName>
</protein>
<sequence length="416" mass="45174">MFALVDGNNFYASCERIFQPRLRGVPLVVLSNNDGCAIARTAEAKALGIKMGQPAHELKHLVKHQGLQMRSANFALYGDISARVVGILRAEAPRVEVYSIDESFLDLTGIPDREQFAHRVRTKVHRWTGIPNCIGIGPTKTLAKAANKSAKSGAGVVDLTDPVRRAQVLTSFPATDLWGVGGRWGARLALIGITTAAQLRDAPPDGILQEFGVTLARTQRELQGHPCIELEEVAPDKQQIMVSRSFADRVEDHEAVAQALATFGVRACEKLRRDGLVAGAVGIFAMSDRFRAELPQHSPSRTINIPAATDDSRLILSVVTQLLRGMLKPGIGYKKAGVVLMDLSRPEQRQGDLFTSAVAGNPKLMAALDGINRKFGRGAAGLAATGWESRPAWGMRQNLLSPHYTTRVRDLPLLKC</sequence>
<dbReference type="InterPro" id="IPR017961">
    <property type="entry name" value="DNA_pol_Y-fam_little_finger"/>
</dbReference>
<dbReference type="CDD" id="cd01700">
    <property type="entry name" value="PolY_Pol_V_umuC"/>
    <property type="match status" value="1"/>
</dbReference>
<evidence type="ECO:0000313" key="8">
    <source>
        <dbReference type="Proteomes" id="UP000295543"/>
    </source>
</evidence>
<keyword evidence="3" id="KW-0741">SOS mutagenesis</keyword>
<dbReference type="Gene3D" id="1.10.150.20">
    <property type="entry name" value="5' to 3' exonuclease, C-terminal subdomain"/>
    <property type="match status" value="1"/>
</dbReference>
<organism evidence="7 8">
    <name type="scientific">Luteimonas terrae</name>
    <dbReference type="NCBI Taxonomy" id="1530191"/>
    <lineage>
        <taxon>Bacteria</taxon>
        <taxon>Pseudomonadati</taxon>
        <taxon>Pseudomonadota</taxon>
        <taxon>Gammaproteobacteria</taxon>
        <taxon>Lysobacterales</taxon>
        <taxon>Lysobacteraceae</taxon>
        <taxon>Luteimonas</taxon>
    </lineage>
</organism>
<dbReference type="Pfam" id="PF11799">
    <property type="entry name" value="IMS_C"/>
    <property type="match status" value="1"/>
</dbReference>
<dbReference type="PROSITE" id="PS50173">
    <property type="entry name" value="UMUC"/>
    <property type="match status" value="1"/>
</dbReference>
<dbReference type="InterPro" id="IPR025188">
    <property type="entry name" value="DUF4113"/>
</dbReference>
<reference evidence="7 8" key="1">
    <citation type="submission" date="2019-03" db="EMBL/GenBank/DDBJ databases">
        <title>Luteimonas zhaokaii sp.nov., isolated from the rectal contents of Plateau pika in Yushu, Qinghai Province, China.</title>
        <authorList>
            <person name="Zhang G."/>
        </authorList>
    </citation>
    <scope>NUCLEOTIDE SEQUENCE [LARGE SCALE GENOMIC DNA]</scope>
    <source>
        <strain evidence="7 8">THG-MD21</strain>
    </source>
</reference>
<dbReference type="GO" id="GO:0003887">
    <property type="term" value="F:DNA-directed DNA polymerase activity"/>
    <property type="evidence" value="ECO:0007669"/>
    <property type="project" value="TreeGrafter"/>
</dbReference>
<dbReference type="Gene3D" id="3.40.1170.60">
    <property type="match status" value="1"/>
</dbReference>
<keyword evidence="2" id="KW-0227">DNA damage</keyword>
<dbReference type="AlphaFoldDB" id="A0A4R5U9A8"/>
<keyword evidence="8" id="KW-1185">Reference proteome</keyword>
<dbReference type="OrthoDB" id="9808813at2"/>
<dbReference type="Pfam" id="PF13438">
    <property type="entry name" value="DUF4113"/>
    <property type="match status" value="1"/>
</dbReference>
<dbReference type="InterPro" id="IPR050116">
    <property type="entry name" value="DNA_polymerase-Y"/>
</dbReference>
<dbReference type="Pfam" id="PF00817">
    <property type="entry name" value="IMS"/>
    <property type="match status" value="1"/>
</dbReference>
<evidence type="ECO:0000256" key="3">
    <source>
        <dbReference type="ARBA" id="ARBA00023199"/>
    </source>
</evidence>
<dbReference type="InterPro" id="IPR043502">
    <property type="entry name" value="DNA/RNA_pol_sf"/>
</dbReference>
<dbReference type="GO" id="GO:0009432">
    <property type="term" value="P:SOS response"/>
    <property type="evidence" value="ECO:0007669"/>
    <property type="project" value="UniProtKB-KW"/>
</dbReference>
<proteinExistence type="inferred from homology"/>
<keyword evidence="4" id="KW-0234">DNA repair</keyword>
<gene>
    <name evidence="7" type="ORF">E2F49_11490</name>
</gene>
<dbReference type="InterPro" id="IPR043128">
    <property type="entry name" value="Rev_trsase/Diguanyl_cyclase"/>
</dbReference>
<dbReference type="GO" id="GO:0005829">
    <property type="term" value="C:cytosol"/>
    <property type="evidence" value="ECO:0007669"/>
    <property type="project" value="TreeGrafter"/>
</dbReference>